<organism evidence="1 2">
    <name type="scientific">Mucuna pruriens</name>
    <name type="common">Velvet bean</name>
    <name type="synonym">Dolichos pruriens</name>
    <dbReference type="NCBI Taxonomy" id="157652"/>
    <lineage>
        <taxon>Eukaryota</taxon>
        <taxon>Viridiplantae</taxon>
        <taxon>Streptophyta</taxon>
        <taxon>Embryophyta</taxon>
        <taxon>Tracheophyta</taxon>
        <taxon>Spermatophyta</taxon>
        <taxon>Magnoliopsida</taxon>
        <taxon>eudicotyledons</taxon>
        <taxon>Gunneridae</taxon>
        <taxon>Pentapetalae</taxon>
        <taxon>rosids</taxon>
        <taxon>fabids</taxon>
        <taxon>Fabales</taxon>
        <taxon>Fabaceae</taxon>
        <taxon>Papilionoideae</taxon>
        <taxon>50 kb inversion clade</taxon>
        <taxon>NPAAA clade</taxon>
        <taxon>indigoferoid/millettioid clade</taxon>
        <taxon>Phaseoleae</taxon>
        <taxon>Mucuna</taxon>
    </lineage>
</organism>
<dbReference type="AlphaFoldDB" id="A0A371HPC1"/>
<keyword evidence="2" id="KW-1185">Reference proteome</keyword>
<comment type="caution">
    <text evidence="1">The sequence shown here is derived from an EMBL/GenBank/DDBJ whole genome shotgun (WGS) entry which is preliminary data.</text>
</comment>
<evidence type="ECO:0000313" key="2">
    <source>
        <dbReference type="Proteomes" id="UP000257109"/>
    </source>
</evidence>
<dbReference type="Proteomes" id="UP000257109">
    <property type="component" value="Unassembled WGS sequence"/>
</dbReference>
<evidence type="ECO:0000313" key="1">
    <source>
        <dbReference type="EMBL" id="RDY04572.1"/>
    </source>
</evidence>
<dbReference type="EMBL" id="QJKJ01002054">
    <property type="protein sequence ID" value="RDY04572.1"/>
    <property type="molecule type" value="Genomic_DNA"/>
</dbReference>
<accession>A0A371HPC1</accession>
<name>A0A371HPC1_MUCPR</name>
<proteinExistence type="predicted"/>
<feature type="non-terminal residue" evidence="1">
    <location>
        <position position="1"/>
    </location>
</feature>
<reference evidence="1" key="1">
    <citation type="submission" date="2018-05" db="EMBL/GenBank/DDBJ databases">
        <title>Draft genome of Mucuna pruriens seed.</title>
        <authorList>
            <person name="Nnadi N.E."/>
            <person name="Vos R."/>
            <person name="Hasami M.H."/>
            <person name="Devisetty U.K."/>
            <person name="Aguiy J.C."/>
        </authorList>
    </citation>
    <scope>NUCLEOTIDE SEQUENCE [LARGE SCALE GENOMIC DNA]</scope>
    <source>
        <strain evidence="1">JCA_2017</strain>
    </source>
</reference>
<gene>
    <name evidence="1" type="ORF">CR513_11716</name>
</gene>
<dbReference type="OrthoDB" id="1741700at2759"/>
<sequence>MYKSRLKLIVGKLYSRWDGLFVITNVFPHGVMELKDEATNSTFQANEHQLKIFHESPMPTLITSLKPEKP</sequence>
<protein>
    <submittedName>
        <fullName evidence="1">Uncharacterized protein</fullName>
    </submittedName>
</protein>